<keyword evidence="6 8" id="KW-0067">ATP-binding</keyword>
<dbReference type="GO" id="GO:0004140">
    <property type="term" value="F:dephospho-CoA kinase activity"/>
    <property type="evidence" value="ECO:0007669"/>
    <property type="project" value="UniProtKB-UniRule"/>
</dbReference>
<reference evidence="10" key="2">
    <citation type="submission" date="2011-01" db="EMBL/GenBank/DDBJ databases">
        <title>The Non-contiguous Finished genome of Clostridium papyrosolvens.</title>
        <authorList>
            <person name="Lucas S."/>
            <person name="Copeland A."/>
            <person name="Lapidus A."/>
            <person name="Cheng J.-F."/>
            <person name="Goodwin L."/>
            <person name="Pitluck S."/>
            <person name="Misra M."/>
            <person name="Chertkov O."/>
            <person name="Detter J.C."/>
            <person name="Han C."/>
            <person name="Tapia R."/>
            <person name="Land M."/>
            <person name="Hauser L."/>
            <person name="Kyrpides N."/>
            <person name="Ivanova N."/>
            <person name="Pagani I."/>
            <person name="Mouttaki H."/>
            <person name="He Z."/>
            <person name="Zhou J."/>
            <person name="Hemme C.L."/>
            <person name="Woyke T."/>
        </authorList>
    </citation>
    <scope>NUCLEOTIDE SEQUENCE [LARGE SCALE GENOMIC DNA]</scope>
    <source>
        <strain evidence="10">DSM 2782</strain>
    </source>
</reference>
<dbReference type="UniPathway" id="UPA00241">
    <property type="reaction ID" value="UER00356"/>
</dbReference>
<comment type="subcellular location">
    <subcellularLocation>
        <location evidence="8">Cytoplasm</location>
    </subcellularLocation>
</comment>
<keyword evidence="2 8" id="KW-0963">Cytoplasm</keyword>
<dbReference type="InterPro" id="IPR027417">
    <property type="entry name" value="P-loop_NTPase"/>
</dbReference>
<dbReference type="FunFam" id="3.40.50.300:FF:000991">
    <property type="entry name" value="Dephospho-CoA kinase"/>
    <property type="match status" value="1"/>
</dbReference>
<dbReference type="EMBL" id="ACXX02000017">
    <property type="protein sequence ID" value="EGD46055.1"/>
    <property type="molecule type" value="Genomic_DNA"/>
</dbReference>
<evidence type="ECO:0000256" key="4">
    <source>
        <dbReference type="ARBA" id="ARBA00022741"/>
    </source>
</evidence>
<evidence type="ECO:0000256" key="2">
    <source>
        <dbReference type="ARBA" id="ARBA00022490"/>
    </source>
</evidence>
<protein>
    <recommendedName>
        <fullName evidence="8 9">Dephospho-CoA kinase</fullName>
        <ecNumber evidence="8 9">2.7.1.24</ecNumber>
    </recommendedName>
    <alternativeName>
        <fullName evidence="8">Dephosphocoenzyme A kinase</fullName>
    </alternativeName>
</protein>
<evidence type="ECO:0000256" key="1">
    <source>
        <dbReference type="ARBA" id="ARBA00009018"/>
    </source>
</evidence>
<dbReference type="InterPro" id="IPR001977">
    <property type="entry name" value="Depp_CoAkinase"/>
</dbReference>
<accession>F1THS3</accession>
<evidence type="ECO:0000313" key="11">
    <source>
        <dbReference type="Proteomes" id="UP000003860"/>
    </source>
</evidence>
<dbReference type="EC" id="2.7.1.24" evidence="8 9"/>
<dbReference type="Proteomes" id="UP000003860">
    <property type="component" value="Unassembled WGS sequence"/>
</dbReference>
<dbReference type="CDD" id="cd02022">
    <property type="entry name" value="DPCK"/>
    <property type="match status" value="1"/>
</dbReference>
<evidence type="ECO:0000256" key="8">
    <source>
        <dbReference type="HAMAP-Rule" id="MF_00376"/>
    </source>
</evidence>
<reference evidence="10" key="1">
    <citation type="submission" date="2009-07" db="EMBL/GenBank/DDBJ databases">
        <authorList>
            <consortium name="US DOE Joint Genome Institute (JGI-PGF)"/>
            <person name="Lucas S."/>
            <person name="Copeland A."/>
            <person name="Lapidus A."/>
            <person name="Glavina del Rio T."/>
            <person name="Tice H."/>
            <person name="Bruce D."/>
            <person name="Goodwin L."/>
            <person name="Pitluck S."/>
            <person name="Larimer F."/>
            <person name="Land M.L."/>
            <person name="Mouttaki H."/>
            <person name="He Z."/>
            <person name="Zhou J."/>
            <person name="Hemme C.L."/>
        </authorList>
    </citation>
    <scope>NUCLEOTIDE SEQUENCE</scope>
    <source>
        <strain evidence="10">DSM 2782</strain>
    </source>
</reference>
<comment type="catalytic activity">
    <reaction evidence="8">
        <text>3'-dephospho-CoA + ATP = ADP + CoA + H(+)</text>
        <dbReference type="Rhea" id="RHEA:18245"/>
        <dbReference type="ChEBI" id="CHEBI:15378"/>
        <dbReference type="ChEBI" id="CHEBI:30616"/>
        <dbReference type="ChEBI" id="CHEBI:57287"/>
        <dbReference type="ChEBI" id="CHEBI:57328"/>
        <dbReference type="ChEBI" id="CHEBI:456216"/>
        <dbReference type="EC" id="2.7.1.24"/>
    </reaction>
</comment>
<keyword evidence="7 8" id="KW-0173">Coenzyme A biosynthesis</keyword>
<keyword evidence="3 8" id="KW-0808">Transferase</keyword>
<dbReference type="Gene3D" id="3.40.50.300">
    <property type="entry name" value="P-loop containing nucleotide triphosphate hydrolases"/>
    <property type="match status" value="1"/>
</dbReference>
<dbReference type="HAMAP" id="MF_00376">
    <property type="entry name" value="Dephospho_CoA_kinase"/>
    <property type="match status" value="1"/>
</dbReference>
<comment type="function">
    <text evidence="8">Catalyzes the phosphorylation of the 3'-hydroxyl group of dephosphocoenzyme A to form coenzyme A.</text>
</comment>
<organism evidence="10 11">
    <name type="scientific">Ruminiclostridium papyrosolvens DSM 2782</name>
    <dbReference type="NCBI Taxonomy" id="588581"/>
    <lineage>
        <taxon>Bacteria</taxon>
        <taxon>Bacillati</taxon>
        <taxon>Bacillota</taxon>
        <taxon>Clostridia</taxon>
        <taxon>Eubacteriales</taxon>
        <taxon>Oscillospiraceae</taxon>
        <taxon>Ruminiclostridium</taxon>
    </lineage>
</organism>
<keyword evidence="4 8" id="KW-0547">Nucleotide-binding</keyword>
<keyword evidence="5 8" id="KW-0418">Kinase</keyword>
<feature type="binding site" evidence="8">
    <location>
        <begin position="22"/>
        <end position="27"/>
    </location>
    <ligand>
        <name>ATP</name>
        <dbReference type="ChEBI" id="CHEBI:30616"/>
    </ligand>
</feature>
<dbReference type="GO" id="GO:0005737">
    <property type="term" value="C:cytoplasm"/>
    <property type="evidence" value="ECO:0007669"/>
    <property type="project" value="UniProtKB-SubCell"/>
</dbReference>
<dbReference type="AlphaFoldDB" id="F1THS3"/>
<dbReference type="GO" id="GO:0005524">
    <property type="term" value="F:ATP binding"/>
    <property type="evidence" value="ECO:0007669"/>
    <property type="project" value="UniProtKB-UniRule"/>
</dbReference>
<comment type="pathway">
    <text evidence="8">Cofactor biosynthesis; coenzyme A biosynthesis; CoA from (R)-pantothenate: step 5/5.</text>
</comment>
<evidence type="ECO:0000256" key="3">
    <source>
        <dbReference type="ARBA" id="ARBA00022679"/>
    </source>
</evidence>
<evidence type="ECO:0000256" key="7">
    <source>
        <dbReference type="ARBA" id="ARBA00022993"/>
    </source>
</evidence>
<evidence type="ECO:0000313" key="10">
    <source>
        <dbReference type="EMBL" id="EGD46055.1"/>
    </source>
</evidence>
<dbReference type="GO" id="GO:0015937">
    <property type="term" value="P:coenzyme A biosynthetic process"/>
    <property type="evidence" value="ECO:0007669"/>
    <property type="project" value="UniProtKB-UniRule"/>
</dbReference>
<dbReference type="Pfam" id="PF01121">
    <property type="entry name" value="CoaE"/>
    <property type="match status" value="1"/>
</dbReference>
<comment type="similarity">
    <text evidence="1 8">Belongs to the CoaE family.</text>
</comment>
<dbReference type="PROSITE" id="PS51219">
    <property type="entry name" value="DPCK"/>
    <property type="match status" value="1"/>
</dbReference>
<dbReference type="PANTHER" id="PTHR10695:SF46">
    <property type="entry name" value="BIFUNCTIONAL COENZYME A SYNTHASE-RELATED"/>
    <property type="match status" value="1"/>
</dbReference>
<dbReference type="eggNOG" id="COG0237">
    <property type="taxonomic scope" value="Bacteria"/>
</dbReference>
<dbReference type="NCBIfam" id="TIGR00152">
    <property type="entry name" value="dephospho-CoA kinase"/>
    <property type="match status" value="1"/>
</dbReference>
<dbReference type="SUPFAM" id="SSF52540">
    <property type="entry name" value="P-loop containing nucleoside triphosphate hydrolases"/>
    <property type="match status" value="1"/>
</dbReference>
<comment type="caution">
    <text evidence="10">The sequence shown here is derived from an EMBL/GenBank/DDBJ whole genome shotgun (WGS) entry which is preliminary data.</text>
</comment>
<name>F1THS3_9FIRM</name>
<dbReference type="STRING" id="588581.Cpap_0662"/>
<gene>
    <name evidence="8" type="primary">coaE</name>
    <name evidence="10" type="ORF">Cpap_0662</name>
</gene>
<proteinExistence type="inferred from homology"/>
<evidence type="ECO:0000256" key="5">
    <source>
        <dbReference type="ARBA" id="ARBA00022777"/>
    </source>
</evidence>
<dbReference type="PANTHER" id="PTHR10695">
    <property type="entry name" value="DEPHOSPHO-COA KINASE-RELATED"/>
    <property type="match status" value="1"/>
</dbReference>
<sequence length="208" mass="23432">MGIVGMRQNSESIILGVTGGIGSGKSTVSSILKELGAVVIDADVISREVVEPGKMALDELTQEFGKDILDDWGQLNRKELAARVFNDANKLRILNSIVHKYVVQKIQQNVEEQLLKQTKIIVIDAPIPIKNGFLDLCDEVWTVFAQMEIRVERIMKRNGMTYQEAVSRIKSQISDEEYLSIANKVINNDDDVTTLRQEVESQFKKLLR</sequence>
<evidence type="ECO:0000256" key="6">
    <source>
        <dbReference type="ARBA" id="ARBA00022840"/>
    </source>
</evidence>
<keyword evidence="11" id="KW-1185">Reference proteome</keyword>
<evidence type="ECO:0000256" key="9">
    <source>
        <dbReference type="NCBIfam" id="TIGR00152"/>
    </source>
</evidence>